<evidence type="ECO:0000259" key="8">
    <source>
        <dbReference type="PROSITE" id="PS50240"/>
    </source>
</evidence>
<dbReference type="InterPro" id="IPR020557">
    <property type="entry name" value="Fumarate_lyase_CS"/>
</dbReference>
<protein>
    <submittedName>
        <fullName evidence="10">Uncharacterized protein</fullName>
    </submittedName>
</protein>
<dbReference type="PROSITE" id="PS51670">
    <property type="entry name" value="SHKT"/>
    <property type="match status" value="2"/>
</dbReference>
<dbReference type="InterPro" id="IPR001314">
    <property type="entry name" value="Peptidase_S1A"/>
</dbReference>
<organism evidence="10 11">
    <name type="scientific">Clavelina lepadiformis</name>
    <name type="common">Light-bulb sea squirt</name>
    <name type="synonym">Ascidia lepadiformis</name>
    <dbReference type="NCBI Taxonomy" id="159417"/>
    <lineage>
        <taxon>Eukaryota</taxon>
        <taxon>Metazoa</taxon>
        <taxon>Chordata</taxon>
        <taxon>Tunicata</taxon>
        <taxon>Ascidiacea</taxon>
        <taxon>Aplousobranchia</taxon>
        <taxon>Clavelinidae</taxon>
        <taxon>Clavelina</taxon>
    </lineage>
</organism>
<dbReference type="PROSITE" id="PS00134">
    <property type="entry name" value="TRYPSIN_HIS"/>
    <property type="match status" value="1"/>
</dbReference>
<dbReference type="InterPro" id="IPR001254">
    <property type="entry name" value="Trypsin_dom"/>
</dbReference>
<feature type="signal peptide" evidence="7">
    <location>
        <begin position="1"/>
        <end position="25"/>
    </location>
</feature>
<dbReference type="InterPro" id="IPR018114">
    <property type="entry name" value="TRYPSIN_HIS"/>
</dbReference>
<comment type="caution">
    <text evidence="10">The sequence shown here is derived from an EMBL/GenBank/DDBJ whole genome shotgun (WGS) entry which is preliminary data.</text>
</comment>
<comment type="caution">
    <text evidence="4">Lacks conserved residue(s) required for the propagation of feature annotation.</text>
</comment>
<reference evidence="10 11" key="1">
    <citation type="submission" date="2024-02" db="EMBL/GenBank/DDBJ databases">
        <authorList>
            <person name="Daric V."/>
            <person name="Darras S."/>
        </authorList>
    </citation>
    <scope>NUCLEOTIDE SEQUENCE [LARGE SCALE GENOMIC DNA]</scope>
</reference>
<keyword evidence="1 5" id="KW-0645">Protease</keyword>
<feature type="domain" description="ShKT" evidence="9">
    <location>
        <begin position="92"/>
        <end position="131"/>
    </location>
</feature>
<feature type="region of interest" description="Disordered" evidence="6">
    <location>
        <begin position="520"/>
        <end position="546"/>
    </location>
</feature>
<accession>A0ABP0FZ67</accession>
<dbReference type="SMART" id="SM00254">
    <property type="entry name" value="ShKT"/>
    <property type="match status" value="2"/>
</dbReference>
<feature type="domain" description="ShKT" evidence="9">
    <location>
        <begin position="143"/>
        <end position="176"/>
    </location>
</feature>
<feature type="domain" description="Peptidase S1" evidence="8">
    <location>
        <begin position="256"/>
        <end position="514"/>
    </location>
</feature>
<keyword evidence="11" id="KW-1185">Reference proteome</keyword>
<evidence type="ECO:0000256" key="6">
    <source>
        <dbReference type="SAM" id="MobiDB-lite"/>
    </source>
</evidence>
<evidence type="ECO:0000256" key="1">
    <source>
        <dbReference type="ARBA" id="ARBA00022670"/>
    </source>
</evidence>
<keyword evidence="5" id="KW-0378">Hydrolase</keyword>
<keyword evidence="7" id="KW-0732">Signal</keyword>
<evidence type="ECO:0000256" key="7">
    <source>
        <dbReference type="SAM" id="SignalP"/>
    </source>
</evidence>
<name>A0ABP0FZ67_CLALP</name>
<dbReference type="SUPFAM" id="SSF50494">
    <property type="entry name" value="Trypsin-like serine proteases"/>
    <property type="match status" value="1"/>
</dbReference>
<evidence type="ECO:0000313" key="11">
    <source>
        <dbReference type="Proteomes" id="UP001642483"/>
    </source>
</evidence>
<evidence type="ECO:0000256" key="5">
    <source>
        <dbReference type="RuleBase" id="RU363034"/>
    </source>
</evidence>
<dbReference type="PROSITE" id="PS50240">
    <property type="entry name" value="TRYPSIN_DOM"/>
    <property type="match status" value="1"/>
</dbReference>
<dbReference type="PANTHER" id="PTHR24252:SF7">
    <property type="entry name" value="HYALIN"/>
    <property type="match status" value="1"/>
</dbReference>
<dbReference type="PROSITE" id="PS00135">
    <property type="entry name" value="TRYPSIN_SER"/>
    <property type="match status" value="1"/>
</dbReference>
<evidence type="ECO:0000256" key="2">
    <source>
        <dbReference type="ARBA" id="ARBA00022825"/>
    </source>
</evidence>
<dbReference type="PROSITE" id="PS00163">
    <property type="entry name" value="FUMARATE_LYASES"/>
    <property type="match status" value="1"/>
</dbReference>
<feature type="chain" id="PRO_5045824333" evidence="7">
    <location>
        <begin position="26"/>
        <end position="546"/>
    </location>
</feature>
<keyword evidence="3" id="KW-1015">Disulfide bond</keyword>
<dbReference type="InterPro" id="IPR043504">
    <property type="entry name" value="Peptidase_S1_PA_chymotrypsin"/>
</dbReference>
<evidence type="ECO:0000259" key="9">
    <source>
        <dbReference type="PROSITE" id="PS51670"/>
    </source>
</evidence>
<proteinExistence type="predicted"/>
<evidence type="ECO:0000256" key="4">
    <source>
        <dbReference type="PROSITE-ProRule" id="PRU01005"/>
    </source>
</evidence>
<dbReference type="InterPro" id="IPR009003">
    <property type="entry name" value="Peptidase_S1_PA"/>
</dbReference>
<sequence length="546" mass="62312">MLLLKSYFTFAVVSIFGASVGNTATRDDQYLEKKNTTTHNDTTETWSDDWNEYWSDWINIGVSDPSGNYSLTEEIEFLSHLHTSFKLGEHPCVDTNPTECHDWSRLEYCTHENSRYRTWMSENCPQSCGICKHENKEHSAIACENKRPSCDILFRFCVGPFRDHMTTWCPRTCSKCNDETHARTLGSTNLGKNYSAKPENYENTGSNATNEVCYPKNCGTVPVEQGQTPKFRIKRSFGLRINRLSQVPYPNIIMKIVGGSRAKKGQWPWHGLLVQQVDQHARFCGITIICKHWLVTAAHCLSSREHGFSQDRDMLSTFSLYVGRHQGLYGYREIATQVFTEEHIDRFIIHPQFRLAPNFSHDIALIKLRKNSPIQYNRFVQPICIPEVNNLKEGDFLTTYGWGATMGRGPSRQYLKYVKLPFISHGDCRDRVWGLRKKGTICAGGTAHKDTCTGDSGGSLVMPLKTNSTSQVRRYGFYGITSYGSQYCNSRTPYKPGIYTDVTYYHSWIREQTNGCCPTDDGLTTRVTPTQESEDDLGQYRRGSSK</sequence>
<dbReference type="InterPro" id="IPR033116">
    <property type="entry name" value="TRYPSIN_SER"/>
</dbReference>
<evidence type="ECO:0000256" key="3">
    <source>
        <dbReference type="ARBA" id="ARBA00023157"/>
    </source>
</evidence>
<dbReference type="Pfam" id="PF01549">
    <property type="entry name" value="ShK"/>
    <property type="match status" value="2"/>
</dbReference>
<dbReference type="Proteomes" id="UP001642483">
    <property type="component" value="Unassembled WGS sequence"/>
</dbReference>
<dbReference type="Gene3D" id="1.10.10.1940">
    <property type="match status" value="1"/>
</dbReference>
<dbReference type="EMBL" id="CAWYQH010000097">
    <property type="protein sequence ID" value="CAK8683836.1"/>
    <property type="molecule type" value="Genomic_DNA"/>
</dbReference>
<dbReference type="PANTHER" id="PTHR24252">
    <property type="entry name" value="ACROSIN-RELATED"/>
    <property type="match status" value="1"/>
</dbReference>
<dbReference type="CDD" id="cd00190">
    <property type="entry name" value="Tryp_SPc"/>
    <property type="match status" value="1"/>
</dbReference>
<keyword evidence="2 5" id="KW-0720">Serine protease</keyword>
<dbReference type="Pfam" id="PF00089">
    <property type="entry name" value="Trypsin"/>
    <property type="match status" value="1"/>
</dbReference>
<dbReference type="InterPro" id="IPR003582">
    <property type="entry name" value="ShKT_dom"/>
</dbReference>
<dbReference type="SMART" id="SM00020">
    <property type="entry name" value="Tryp_SPc"/>
    <property type="match status" value="1"/>
</dbReference>
<evidence type="ECO:0000313" key="10">
    <source>
        <dbReference type="EMBL" id="CAK8683836.1"/>
    </source>
</evidence>
<dbReference type="Gene3D" id="2.40.10.10">
    <property type="entry name" value="Trypsin-like serine proteases"/>
    <property type="match status" value="2"/>
</dbReference>
<dbReference type="PRINTS" id="PR00722">
    <property type="entry name" value="CHYMOTRYPSIN"/>
</dbReference>
<gene>
    <name evidence="10" type="ORF">CVLEPA_LOCUS14861</name>
</gene>